<dbReference type="Gene3D" id="1.20.1260.60">
    <property type="entry name" value="Vacuolar protein sorting-associated protein Ist1"/>
    <property type="match status" value="1"/>
</dbReference>
<dbReference type="InterPro" id="IPR042277">
    <property type="entry name" value="IST1-like"/>
</dbReference>
<evidence type="ECO:0000256" key="2">
    <source>
        <dbReference type="SAM" id="MobiDB-lite"/>
    </source>
</evidence>
<feature type="compositionally biased region" description="Polar residues" evidence="2">
    <location>
        <begin position="616"/>
        <end position="639"/>
    </location>
</feature>
<name>A0A0L9VRS6_PHAAN</name>
<feature type="region of interest" description="Disordered" evidence="2">
    <location>
        <begin position="540"/>
        <end position="639"/>
    </location>
</feature>
<dbReference type="Proteomes" id="UP000053144">
    <property type="component" value="Chromosome 11"/>
</dbReference>
<sequence>MSDATALNPEPILFLYRNVYSSSASHFRSSPFNSFPVSPNSVAKLLNFIVLLNFFLQPNKTPLTTENTLPTFALTIVFIETAKGFSSGESRVLNFHSELSRTTEDFQHVGRNTWERLHREMVLPLKSLIKLTKSRIDVIRRKRRATEKFLKKDIADLLLNGLDINAYGRAEGLVVELTLSSCYGFVEQCCEFVLKHLPAMQKLSGCPEECRMAVSSLMFGAARFSDLPELRDLRQIFQERYGNSMECYVNQEFAANLNFKSSTLENKVCLMQDIASEFSINWDSNAFKLRMSRSSAVEQEHNACMPNHDKSSQGKDLTQREVRNDVLLEENRDLADDGWRFQHDKEGVVLNRHQRNLQSKSTLPGVREVHQKRDGHDDPGRHEVTVEKSDRGYRKESSMLKPIGQPSPYKTVEQIEGGSKLHNSRGHITPPRENQVGMLKLTGHQSQKKKVEQLEGGSKLHYSSGNTTPPIENLGSMLKPIGHPSEQRPLERFEGGSKVPNSWWNATPLRENQGSTIKPIHRLSQKKTVEKIECGSRLEDSWGNTTPLRENQDTATARKSPSHAGSHFNSNAKELFSVNHVGPPVTDKSERNVRRDETPTLKSCYSNVIPPPYVKQPNSKQQNITRGASSITDSGGLSTYHSAHEKLDTTVTERVQIGLNRSDQDWLGNTHERLSKQNREKEISFRQDAEEVHVLKPRSTRRRHSRSRPPSYYDASNEDSGVQRKSRSRSRRRDDSRRGLQAVFEEERYQNAEEERIIDKLLIHYSKKPSVLVPEKLKRNSKIHHAHQMDVSTKELQKSGSSDGSDETSVLVSHASRSFSLPREQRREVEIKKVFNRAATFEPVRSHDARHVHPNLPDYEDLAARIAALRG</sequence>
<feature type="region of interest" description="Disordered" evidence="2">
    <location>
        <begin position="782"/>
        <end position="818"/>
    </location>
</feature>
<feature type="compositionally biased region" description="Polar residues" evidence="2">
    <location>
        <begin position="798"/>
        <end position="818"/>
    </location>
</feature>
<accession>A0A0L9VRS6</accession>
<dbReference type="PANTHER" id="PTHR12161:SF84">
    <property type="entry name" value="VACUOLAR PROTEIN SORTING-ASSOCIATED PROTEIN IST1-RELATED"/>
    <property type="match status" value="1"/>
</dbReference>
<dbReference type="Pfam" id="PF03398">
    <property type="entry name" value="Ist1"/>
    <property type="match status" value="1"/>
</dbReference>
<evidence type="ECO:0008006" key="5">
    <source>
        <dbReference type="Google" id="ProtNLM"/>
    </source>
</evidence>
<feature type="region of interest" description="Disordered" evidence="2">
    <location>
        <begin position="695"/>
        <end position="737"/>
    </location>
</feature>
<dbReference type="EMBL" id="CM003381">
    <property type="protein sequence ID" value="KOM57791.1"/>
    <property type="molecule type" value="Genomic_DNA"/>
</dbReference>
<evidence type="ECO:0000313" key="4">
    <source>
        <dbReference type="Proteomes" id="UP000053144"/>
    </source>
</evidence>
<comment type="similarity">
    <text evidence="1">Belongs to the IST1 family.</text>
</comment>
<feature type="compositionally biased region" description="Basic residues" evidence="2">
    <location>
        <begin position="695"/>
        <end position="707"/>
    </location>
</feature>
<evidence type="ECO:0000256" key="1">
    <source>
        <dbReference type="ARBA" id="ARBA00005536"/>
    </source>
</evidence>
<dbReference type="InterPro" id="IPR005061">
    <property type="entry name" value="Ist1"/>
</dbReference>
<gene>
    <name evidence="3" type="ORF">LR48_Vigan11g082400</name>
</gene>
<dbReference type="GO" id="GO:0015031">
    <property type="term" value="P:protein transport"/>
    <property type="evidence" value="ECO:0007669"/>
    <property type="project" value="InterPro"/>
</dbReference>
<dbReference type="PANTHER" id="PTHR12161">
    <property type="entry name" value="IST1 FAMILY MEMBER"/>
    <property type="match status" value="1"/>
</dbReference>
<feature type="region of interest" description="Disordered" evidence="2">
    <location>
        <begin position="367"/>
        <end position="411"/>
    </location>
</feature>
<reference evidence="4" key="1">
    <citation type="journal article" date="2015" name="Proc. Natl. Acad. Sci. U.S.A.">
        <title>Genome sequencing of adzuki bean (Vigna angularis) provides insight into high starch and low fat accumulation and domestication.</title>
        <authorList>
            <person name="Yang K."/>
            <person name="Tian Z."/>
            <person name="Chen C."/>
            <person name="Luo L."/>
            <person name="Zhao B."/>
            <person name="Wang Z."/>
            <person name="Yu L."/>
            <person name="Li Y."/>
            <person name="Sun Y."/>
            <person name="Li W."/>
            <person name="Chen Y."/>
            <person name="Li Y."/>
            <person name="Zhang Y."/>
            <person name="Ai D."/>
            <person name="Zhao J."/>
            <person name="Shang C."/>
            <person name="Ma Y."/>
            <person name="Wu B."/>
            <person name="Wang M."/>
            <person name="Gao L."/>
            <person name="Sun D."/>
            <person name="Zhang P."/>
            <person name="Guo F."/>
            <person name="Wang W."/>
            <person name="Li Y."/>
            <person name="Wang J."/>
            <person name="Varshney R.K."/>
            <person name="Wang J."/>
            <person name="Ling H.Q."/>
            <person name="Wan P."/>
        </authorList>
    </citation>
    <scope>NUCLEOTIDE SEQUENCE</scope>
    <source>
        <strain evidence="4">cv. Jingnong 6</strain>
    </source>
</reference>
<proteinExistence type="inferred from homology"/>
<evidence type="ECO:0000313" key="3">
    <source>
        <dbReference type="EMBL" id="KOM57791.1"/>
    </source>
</evidence>
<dbReference type="Gramene" id="KOM57791">
    <property type="protein sequence ID" value="KOM57791"/>
    <property type="gene ID" value="LR48_Vigan11g082400"/>
</dbReference>
<feature type="compositionally biased region" description="Polar residues" evidence="2">
    <location>
        <begin position="542"/>
        <end position="559"/>
    </location>
</feature>
<feature type="compositionally biased region" description="Basic and acidic residues" evidence="2">
    <location>
        <begin position="367"/>
        <end position="398"/>
    </location>
</feature>
<dbReference type="AlphaFoldDB" id="A0A0L9VRS6"/>
<dbReference type="FunFam" id="1.20.1260.60:FF:000002">
    <property type="entry name" value="Vacuolar protein sorting-associated protein IST1"/>
    <property type="match status" value="1"/>
</dbReference>
<dbReference type="STRING" id="3914.A0A0L9VRS6"/>
<feature type="compositionally biased region" description="Basic and acidic residues" evidence="2">
    <location>
        <begin position="587"/>
        <end position="599"/>
    </location>
</feature>
<organism evidence="3 4">
    <name type="scientific">Phaseolus angularis</name>
    <name type="common">Azuki bean</name>
    <name type="synonym">Vigna angularis</name>
    <dbReference type="NCBI Taxonomy" id="3914"/>
    <lineage>
        <taxon>Eukaryota</taxon>
        <taxon>Viridiplantae</taxon>
        <taxon>Streptophyta</taxon>
        <taxon>Embryophyta</taxon>
        <taxon>Tracheophyta</taxon>
        <taxon>Spermatophyta</taxon>
        <taxon>Magnoliopsida</taxon>
        <taxon>eudicotyledons</taxon>
        <taxon>Gunneridae</taxon>
        <taxon>Pentapetalae</taxon>
        <taxon>rosids</taxon>
        <taxon>fabids</taxon>
        <taxon>Fabales</taxon>
        <taxon>Fabaceae</taxon>
        <taxon>Papilionoideae</taxon>
        <taxon>50 kb inversion clade</taxon>
        <taxon>NPAAA clade</taxon>
        <taxon>indigoferoid/millettioid clade</taxon>
        <taxon>Phaseoleae</taxon>
        <taxon>Vigna</taxon>
    </lineage>
</organism>
<protein>
    <recommendedName>
        <fullName evidence="5">IST1-like protein</fullName>
    </recommendedName>
</protein>
<dbReference type="OMA" id="NVHPSMP"/>